<comment type="caution">
    <text evidence="1">The sequence shown here is derived from an EMBL/GenBank/DDBJ whole genome shotgun (WGS) entry which is preliminary data.</text>
</comment>
<dbReference type="PROSITE" id="PS51257">
    <property type="entry name" value="PROKAR_LIPOPROTEIN"/>
    <property type="match status" value="1"/>
</dbReference>
<gene>
    <name evidence="1" type="ORF">S03H2_05234</name>
</gene>
<accession>X1F5V2</accession>
<protein>
    <recommendedName>
        <fullName evidence="2">SnoaL-like domain-containing protein</fullName>
    </recommendedName>
</protein>
<evidence type="ECO:0000313" key="1">
    <source>
        <dbReference type="EMBL" id="GAH24769.1"/>
    </source>
</evidence>
<dbReference type="InterPro" id="IPR032710">
    <property type="entry name" value="NTF2-like_dom_sf"/>
</dbReference>
<dbReference type="SUPFAM" id="SSF54427">
    <property type="entry name" value="NTF2-like"/>
    <property type="match status" value="1"/>
</dbReference>
<name>X1F5V2_9ZZZZ</name>
<organism evidence="1">
    <name type="scientific">marine sediment metagenome</name>
    <dbReference type="NCBI Taxonomy" id="412755"/>
    <lineage>
        <taxon>unclassified sequences</taxon>
        <taxon>metagenomes</taxon>
        <taxon>ecological metagenomes</taxon>
    </lineage>
</organism>
<dbReference type="AlphaFoldDB" id="X1F5V2"/>
<dbReference type="PANTHER" id="PTHR38436">
    <property type="entry name" value="POLYKETIDE CYCLASE SNOAL-LIKE DOMAIN"/>
    <property type="match status" value="1"/>
</dbReference>
<evidence type="ECO:0008006" key="2">
    <source>
        <dbReference type="Google" id="ProtNLM"/>
    </source>
</evidence>
<sequence length="173" mass="19681">MKKSLLQITMIIPIILLLCFTFSCQQQNKEGITLEEAKAFSDRDLEIWNEGNLAIADELYDPDYVGHSGELEDVVGIDAFKEDVTNVRTDFPDFKFTIEEIFVKDDKIVERWIATGTSVGTTDKKIRVSGVSILHVVNGKFVERWTHYNEATVLRQLGFTFTPPQPPAPQEKE</sequence>
<dbReference type="GO" id="GO:0030638">
    <property type="term" value="P:polyketide metabolic process"/>
    <property type="evidence" value="ECO:0007669"/>
    <property type="project" value="InterPro"/>
</dbReference>
<dbReference type="EMBL" id="BARU01002163">
    <property type="protein sequence ID" value="GAH24769.1"/>
    <property type="molecule type" value="Genomic_DNA"/>
</dbReference>
<dbReference type="Gene3D" id="3.10.450.50">
    <property type="match status" value="1"/>
</dbReference>
<dbReference type="PANTHER" id="PTHR38436:SF1">
    <property type="entry name" value="ESTER CYCLASE"/>
    <property type="match status" value="1"/>
</dbReference>
<proteinExistence type="predicted"/>
<dbReference type="Pfam" id="PF07366">
    <property type="entry name" value="SnoaL"/>
    <property type="match status" value="1"/>
</dbReference>
<dbReference type="InterPro" id="IPR009959">
    <property type="entry name" value="Cyclase_SnoaL-like"/>
</dbReference>
<reference evidence="1" key="1">
    <citation type="journal article" date="2014" name="Front. Microbiol.">
        <title>High frequency of phylogenetically diverse reductive dehalogenase-homologous genes in deep subseafloor sedimentary metagenomes.</title>
        <authorList>
            <person name="Kawai M."/>
            <person name="Futagami T."/>
            <person name="Toyoda A."/>
            <person name="Takaki Y."/>
            <person name="Nishi S."/>
            <person name="Hori S."/>
            <person name="Arai W."/>
            <person name="Tsubouchi T."/>
            <person name="Morono Y."/>
            <person name="Uchiyama I."/>
            <person name="Ito T."/>
            <person name="Fujiyama A."/>
            <person name="Inagaki F."/>
            <person name="Takami H."/>
        </authorList>
    </citation>
    <scope>NUCLEOTIDE SEQUENCE</scope>
    <source>
        <strain evidence="1">Expedition CK06-06</strain>
    </source>
</reference>